<dbReference type="NCBIfam" id="TIGR02937">
    <property type="entry name" value="sigma70-ECF"/>
    <property type="match status" value="1"/>
</dbReference>
<evidence type="ECO:0000313" key="10">
    <source>
        <dbReference type="Proteomes" id="UP000824241"/>
    </source>
</evidence>
<dbReference type="PANTHER" id="PTHR43133">
    <property type="entry name" value="RNA POLYMERASE ECF-TYPE SIGMA FACTO"/>
    <property type="match status" value="1"/>
</dbReference>
<dbReference type="InterPro" id="IPR039425">
    <property type="entry name" value="RNA_pol_sigma-70-like"/>
</dbReference>
<dbReference type="Pfam" id="PF08281">
    <property type="entry name" value="Sigma70_r4_2"/>
    <property type="match status" value="1"/>
</dbReference>
<evidence type="ECO:0000256" key="5">
    <source>
        <dbReference type="ARBA" id="ARBA00023163"/>
    </source>
</evidence>
<dbReference type="SUPFAM" id="SSF88946">
    <property type="entry name" value="Sigma2 domain of RNA polymerase sigma factors"/>
    <property type="match status" value="1"/>
</dbReference>
<sequence>MEDFETVYREYYDVVYRYLCALCRDAGWAEELTQAAFVKALQKIGSFRGECKLRVWLCQIAKNTYYSALRRKRPPPEPAPPEDSPEQQLEDKEAAFKAHQLLHQLDPVYKEVFWMRAFGELSFREIGALFDKTENWARVTYYRAKTKIREGMNDV</sequence>
<evidence type="ECO:0000256" key="1">
    <source>
        <dbReference type="ARBA" id="ARBA00010641"/>
    </source>
</evidence>
<dbReference type="Gene3D" id="1.10.10.10">
    <property type="entry name" value="Winged helix-like DNA-binding domain superfamily/Winged helix DNA-binding domain"/>
    <property type="match status" value="1"/>
</dbReference>
<dbReference type="GO" id="GO:0016987">
    <property type="term" value="F:sigma factor activity"/>
    <property type="evidence" value="ECO:0007669"/>
    <property type="project" value="UniProtKB-KW"/>
</dbReference>
<proteinExistence type="inferred from homology"/>
<accession>A0A9D1DVU4</accession>
<evidence type="ECO:0000256" key="4">
    <source>
        <dbReference type="ARBA" id="ARBA00023125"/>
    </source>
</evidence>
<name>A0A9D1DVU4_9FIRM</name>
<evidence type="ECO:0000259" key="8">
    <source>
        <dbReference type="Pfam" id="PF08281"/>
    </source>
</evidence>
<evidence type="ECO:0000256" key="6">
    <source>
        <dbReference type="SAM" id="MobiDB-lite"/>
    </source>
</evidence>
<reference evidence="9" key="1">
    <citation type="submission" date="2020-10" db="EMBL/GenBank/DDBJ databases">
        <authorList>
            <person name="Gilroy R."/>
        </authorList>
    </citation>
    <scope>NUCLEOTIDE SEQUENCE</scope>
    <source>
        <strain evidence="9">CHK189-12415</strain>
    </source>
</reference>
<dbReference type="GO" id="GO:0006352">
    <property type="term" value="P:DNA-templated transcription initiation"/>
    <property type="evidence" value="ECO:0007669"/>
    <property type="project" value="InterPro"/>
</dbReference>
<dbReference type="EMBL" id="DVHA01000001">
    <property type="protein sequence ID" value="HIR59951.1"/>
    <property type="molecule type" value="Genomic_DNA"/>
</dbReference>
<dbReference type="InterPro" id="IPR013324">
    <property type="entry name" value="RNA_pol_sigma_r3/r4-like"/>
</dbReference>
<dbReference type="GO" id="GO:0003677">
    <property type="term" value="F:DNA binding"/>
    <property type="evidence" value="ECO:0007669"/>
    <property type="project" value="UniProtKB-KW"/>
</dbReference>
<feature type="domain" description="RNA polymerase sigma factor 70 region 4 type 2" evidence="8">
    <location>
        <begin position="98"/>
        <end position="148"/>
    </location>
</feature>
<dbReference type="InterPro" id="IPR014284">
    <property type="entry name" value="RNA_pol_sigma-70_dom"/>
</dbReference>
<dbReference type="InterPro" id="IPR036388">
    <property type="entry name" value="WH-like_DNA-bd_sf"/>
</dbReference>
<evidence type="ECO:0000256" key="2">
    <source>
        <dbReference type="ARBA" id="ARBA00023015"/>
    </source>
</evidence>
<dbReference type="Pfam" id="PF04542">
    <property type="entry name" value="Sigma70_r2"/>
    <property type="match status" value="1"/>
</dbReference>
<dbReference type="InterPro" id="IPR007627">
    <property type="entry name" value="RNA_pol_sigma70_r2"/>
</dbReference>
<dbReference type="Proteomes" id="UP000824241">
    <property type="component" value="Unassembled WGS sequence"/>
</dbReference>
<dbReference type="AlphaFoldDB" id="A0A9D1DVU4"/>
<keyword evidence="4" id="KW-0238">DNA-binding</keyword>
<feature type="domain" description="RNA polymerase sigma-70 region 2" evidence="7">
    <location>
        <begin position="8"/>
        <end position="73"/>
    </location>
</feature>
<keyword evidence="3" id="KW-0731">Sigma factor</keyword>
<dbReference type="PANTHER" id="PTHR43133:SF8">
    <property type="entry name" value="RNA POLYMERASE SIGMA FACTOR HI_1459-RELATED"/>
    <property type="match status" value="1"/>
</dbReference>
<comment type="caution">
    <text evidence="9">The sequence shown here is derived from an EMBL/GenBank/DDBJ whole genome shotgun (WGS) entry which is preliminary data.</text>
</comment>
<protein>
    <submittedName>
        <fullName evidence="9">RNA polymerase sigma factor</fullName>
    </submittedName>
</protein>
<dbReference type="Gene3D" id="1.10.1740.10">
    <property type="match status" value="1"/>
</dbReference>
<reference evidence="9" key="2">
    <citation type="journal article" date="2021" name="PeerJ">
        <title>Extensive microbial diversity within the chicken gut microbiome revealed by metagenomics and culture.</title>
        <authorList>
            <person name="Gilroy R."/>
            <person name="Ravi A."/>
            <person name="Getino M."/>
            <person name="Pursley I."/>
            <person name="Horton D.L."/>
            <person name="Alikhan N.F."/>
            <person name="Baker D."/>
            <person name="Gharbi K."/>
            <person name="Hall N."/>
            <person name="Watson M."/>
            <person name="Adriaenssens E.M."/>
            <person name="Foster-Nyarko E."/>
            <person name="Jarju S."/>
            <person name="Secka A."/>
            <person name="Antonio M."/>
            <person name="Oren A."/>
            <person name="Chaudhuri R.R."/>
            <person name="La Ragione R."/>
            <person name="Hildebrand F."/>
            <person name="Pallen M.J."/>
        </authorList>
    </citation>
    <scope>NUCLEOTIDE SEQUENCE</scope>
    <source>
        <strain evidence="9">CHK189-12415</strain>
    </source>
</reference>
<evidence type="ECO:0000313" key="9">
    <source>
        <dbReference type="EMBL" id="HIR59951.1"/>
    </source>
</evidence>
<feature type="region of interest" description="Disordered" evidence="6">
    <location>
        <begin position="69"/>
        <end position="90"/>
    </location>
</feature>
<dbReference type="InterPro" id="IPR013249">
    <property type="entry name" value="RNA_pol_sigma70_r4_t2"/>
</dbReference>
<organism evidence="9 10">
    <name type="scientific">Candidatus Faecivivens stercoravium</name>
    <dbReference type="NCBI Taxonomy" id="2840803"/>
    <lineage>
        <taxon>Bacteria</taxon>
        <taxon>Bacillati</taxon>
        <taxon>Bacillota</taxon>
        <taxon>Clostridia</taxon>
        <taxon>Eubacteriales</taxon>
        <taxon>Oscillospiraceae</taxon>
        <taxon>Oscillospiraceae incertae sedis</taxon>
        <taxon>Candidatus Faecivivens</taxon>
    </lineage>
</organism>
<keyword evidence="5" id="KW-0804">Transcription</keyword>
<gene>
    <name evidence="9" type="ORF">IAB37_00020</name>
</gene>
<comment type="similarity">
    <text evidence="1">Belongs to the sigma-70 factor family. ECF subfamily.</text>
</comment>
<evidence type="ECO:0000259" key="7">
    <source>
        <dbReference type="Pfam" id="PF04542"/>
    </source>
</evidence>
<evidence type="ECO:0000256" key="3">
    <source>
        <dbReference type="ARBA" id="ARBA00023082"/>
    </source>
</evidence>
<dbReference type="SUPFAM" id="SSF88659">
    <property type="entry name" value="Sigma3 and sigma4 domains of RNA polymerase sigma factors"/>
    <property type="match status" value="1"/>
</dbReference>
<keyword evidence="2" id="KW-0805">Transcription regulation</keyword>
<dbReference type="InterPro" id="IPR013325">
    <property type="entry name" value="RNA_pol_sigma_r2"/>
</dbReference>